<proteinExistence type="inferred from homology"/>
<dbReference type="Gene3D" id="3.40.50.300">
    <property type="entry name" value="P-loop containing nucleotide triphosphate hydrolases"/>
    <property type="match status" value="1"/>
</dbReference>
<feature type="domain" description="Phosphoribulokinase/uridine kinase" evidence="14">
    <location>
        <begin position="67"/>
        <end position="209"/>
    </location>
</feature>
<reference evidence="15 16" key="1">
    <citation type="submission" date="2009-09" db="EMBL/GenBank/DDBJ databases">
        <authorList>
            <person name="Qin X."/>
            <person name="Bachman B."/>
            <person name="Battles P."/>
            <person name="Bell A."/>
            <person name="Bess C."/>
            <person name="Bickham C."/>
            <person name="Chaboub L."/>
            <person name="Chen D."/>
            <person name="Coyle M."/>
            <person name="Deiros D.R."/>
            <person name="Dinh H."/>
            <person name="Forbes L."/>
            <person name="Fowler G."/>
            <person name="Francisco L."/>
            <person name="Fu Q."/>
            <person name="Gubbala S."/>
            <person name="Hale W."/>
            <person name="Han Y."/>
            <person name="Hemphill L."/>
            <person name="Highlander S.K."/>
            <person name="Hirani K."/>
            <person name="Hogues M."/>
            <person name="Jackson L."/>
            <person name="Jakkamsetti A."/>
            <person name="Javaid M."/>
            <person name="Jiang H."/>
            <person name="Korchina V."/>
            <person name="Kovar C."/>
            <person name="Lara F."/>
            <person name="Lee S."/>
            <person name="Mata R."/>
            <person name="Mathew T."/>
            <person name="Moen C."/>
            <person name="Morales K."/>
            <person name="Munidasa M."/>
            <person name="Nazareth L."/>
            <person name="Ngo R."/>
            <person name="Nguyen L."/>
            <person name="Okwuonu G."/>
            <person name="Ongeri F."/>
            <person name="Patil S."/>
            <person name="Petrosino J."/>
            <person name="Pham C."/>
            <person name="Pham P."/>
            <person name="Pu L.-L."/>
            <person name="Puazo M."/>
            <person name="Raj R."/>
            <person name="Reid J."/>
            <person name="Rouhana J."/>
            <person name="Saada N."/>
            <person name="Shang Y."/>
            <person name="Simmons D."/>
            <person name="Thornton R."/>
            <person name="Warren J."/>
            <person name="Weissenberger G."/>
            <person name="Zhang J."/>
            <person name="Zhang L."/>
            <person name="Zhou C."/>
            <person name="Zhu D."/>
            <person name="Muzny D."/>
            <person name="Worley K."/>
            <person name="Gibbs R."/>
        </authorList>
    </citation>
    <scope>NUCLEOTIDE SEQUENCE [LARGE SCALE GENOMIC DNA]</scope>
    <source>
        <strain evidence="15 16">DSM 13335</strain>
    </source>
</reference>
<keyword evidence="9" id="KW-0547">Nucleotide-binding</keyword>
<comment type="similarity">
    <text evidence="4 13">Belongs to the prokaryotic pantothenate kinase family.</text>
</comment>
<dbReference type="SUPFAM" id="SSF52540">
    <property type="entry name" value="P-loop containing nucleoside triphosphate hydrolases"/>
    <property type="match status" value="1"/>
</dbReference>
<evidence type="ECO:0000256" key="4">
    <source>
        <dbReference type="ARBA" id="ARBA00006087"/>
    </source>
</evidence>
<evidence type="ECO:0000256" key="11">
    <source>
        <dbReference type="ARBA" id="ARBA00022840"/>
    </source>
</evidence>
<evidence type="ECO:0000313" key="15">
    <source>
        <dbReference type="EMBL" id="EEW51879.1"/>
    </source>
</evidence>
<keyword evidence="11" id="KW-0067">ATP-binding</keyword>
<dbReference type="Pfam" id="PF00485">
    <property type="entry name" value="PRK"/>
    <property type="match status" value="1"/>
</dbReference>
<dbReference type="PANTHER" id="PTHR10285">
    <property type="entry name" value="URIDINE KINASE"/>
    <property type="match status" value="1"/>
</dbReference>
<keyword evidence="12 13" id="KW-0173">Coenzyme A biosynthesis</keyword>
<evidence type="ECO:0000256" key="10">
    <source>
        <dbReference type="ARBA" id="ARBA00022777"/>
    </source>
</evidence>
<evidence type="ECO:0000256" key="3">
    <source>
        <dbReference type="ARBA" id="ARBA00005225"/>
    </source>
</evidence>
<comment type="pathway">
    <text evidence="3 13">Cofactor biosynthesis; coenzyme A biosynthesis; CoA from (R)-pantothenate: step 1/5.</text>
</comment>
<keyword evidence="10 15" id="KW-0418">Kinase</keyword>
<comment type="catalytic activity">
    <reaction evidence="1 13">
        <text>(R)-pantothenate + ATP = (R)-4'-phosphopantothenate + ADP + H(+)</text>
        <dbReference type="Rhea" id="RHEA:16373"/>
        <dbReference type="ChEBI" id="CHEBI:10986"/>
        <dbReference type="ChEBI" id="CHEBI:15378"/>
        <dbReference type="ChEBI" id="CHEBI:29032"/>
        <dbReference type="ChEBI" id="CHEBI:30616"/>
        <dbReference type="ChEBI" id="CHEBI:456216"/>
        <dbReference type="EC" id="2.7.1.33"/>
    </reaction>
</comment>
<evidence type="ECO:0000256" key="9">
    <source>
        <dbReference type="ARBA" id="ARBA00022741"/>
    </source>
</evidence>
<dbReference type="HOGENOM" id="CLU_053818_1_1_9"/>
<dbReference type="InterPro" id="IPR006083">
    <property type="entry name" value="PRK/URK"/>
</dbReference>
<dbReference type="InterPro" id="IPR004566">
    <property type="entry name" value="PanK"/>
</dbReference>
<evidence type="ECO:0000256" key="5">
    <source>
        <dbReference type="ARBA" id="ARBA00012102"/>
    </source>
</evidence>
<dbReference type="GO" id="GO:0005524">
    <property type="term" value="F:ATP binding"/>
    <property type="evidence" value="ECO:0007669"/>
    <property type="project" value="UniProtKB-KW"/>
</dbReference>
<evidence type="ECO:0000256" key="2">
    <source>
        <dbReference type="ARBA" id="ARBA00004496"/>
    </source>
</evidence>
<dbReference type="Proteomes" id="UP000004115">
    <property type="component" value="Unassembled WGS sequence"/>
</dbReference>
<dbReference type="UniPathway" id="UPA00241">
    <property type="reaction ID" value="UER00352"/>
</dbReference>
<gene>
    <name evidence="15" type="primary">coaA</name>
    <name evidence="15" type="ORF">HMPREF0520_0767</name>
</gene>
<evidence type="ECO:0000313" key="16">
    <source>
        <dbReference type="Proteomes" id="UP000004115"/>
    </source>
</evidence>
<dbReference type="GO" id="GO:0005737">
    <property type="term" value="C:cytoplasm"/>
    <property type="evidence" value="ECO:0007669"/>
    <property type="project" value="UniProtKB-SubCell"/>
</dbReference>
<comment type="caution">
    <text evidence="15">The sequence shown here is derived from an EMBL/GenBank/DDBJ whole genome shotgun (WGS) entry which is preliminary data.</text>
</comment>
<accession>C8PCE7</accession>
<keyword evidence="7 13" id="KW-0963">Cytoplasm</keyword>
<dbReference type="InterPro" id="IPR027417">
    <property type="entry name" value="P-loop_NTPase"/>
</dbReference>
<name>C8PCE7_9LACO</name>
<keyword evidence="8 15" id="KW-0808">Transferase</keyword>
<evidence type="ECO:0000256" key="7">
    <source>
        <dbReference type="ARBA" id="ARBA00022490"/>
    </source>
</evidence>
<keyword evidence="16" id="KW-1185">Reference proteome</keyword>
<dbReference type="EMBL" id="ACLN01000007">
    <property type="protein sequence ID" value="EEW51879.1"/>
    <property type="molecule type" value="Genomic_DNA"/>
</dbReference>
<dbReference type="EC" id="2.7.1.33" evidence="5 13"/>
<comment type="subcellular location">
    <subcellularLocation>
        <location evidence="2 13">Cytoplasm</location>
    </subcellularLocation>
</comment>
<organism evidence="15 16">
    <name type="scientific">Lactobacillus iners DSM 13335</name>
    <dbReference type="NCBI Taxonomy" id="525328"/>
    <lineage>
        <taxon>Bacteria</taxon>
        <taxon>Bacillati</taxon>
        <taxon>Bacillota</taxon>
        <taxon>Bacilli</taxon>
        <taxon>Lactobacillales</taxon>
        <taxon>Lactobacillaceae</taxon>
        <taxon>Lactobacillus</taxon>
    </lineage>
</organism>
<evidence type="ECO:0000259" key="14">
    <source>
        <dbReference type="Pfam" id="PF00485"/>
    </source>
</evidence>
<dbReference type="NCBIfam" id="TIGR00554">
    <property type="entry name" value="panK_bact"/>
    <property type="match status" value="1"/>
</dbReference>
<evidence type="ECO:0000256" key="8">
    <source>
        <dbReference type="ARBA" id="ARBA00022679"/>
    </source>
</evidence>
<dbReference type="GO" id="GO:0015937">
    <property type="term" value="P:coenzyme A biosynthetic process"/>
    <property type="evidence" value="ECO:0007669"/>
    <property type="project" value="UniProtKB-UniPathway"/>
</dbReference>
<dbReference type="GO" id="GO:0004594">
    <property type="term" value="F:pantothenate kinase activity"/>
    <property type="evidence" value="ECO:0007669"/>
    <property type="project" value="UniProtKB-EC"/>
</dbReference>
<sequence length="288" mass="33376">MVSKEGELLEEDYIKITPEMWRHCVSPGANSLDFLILLIEKSYTNYLNKQKNNLQFVTKSIVNPPFVVAVTGSVASGKSTLSKKLKLALQEKYGNDNVDLVSMDGFIMSNAELDDKGLMSQKGFPSSFKWDAIVNFLTEIKRRRPKVPYRLYSQTISDLVPDKIAYVKQPDILLVEGINLLQTYGKQKVLTDFIDLSIYLDADESLLESWFMDRFHQLLVVNANSPDNFFYRWVKMPTTEADRLAHQVWRDVNLKNLHEYILPSKERADLIVKKCRDHIMTDFYIKKY</sequence>
<protein>
    <recommendedName>
        <fullName evidence="6 13">Pantothenate kinase</fullName>
        <ecNumber evidence="5 13">2.7.1.33</ecNumber>
    </recommendedName>
</protein>
<evidence type="ECO:0000256" key="12">
    <source>
        <dbReference type="ARBA" id="ARBA00022993"/>
    </source>
</evidence>
<dbReference type="PATRIC" id="fig|525328.13.peg.884"/>
<dbReference type="AlphaFoldDB" id="C8PCE7"/>
<evidence type="ECO:0000256" key="1">
    <source>
        <dbReference type="ARBA" id="ARBA00001206"/>
    </source>
</evidence>
<dbReference type="PIRSF" id="PIRSF000545">
    <property type="entry name" value="Pantothenate_kin"/>
    <property type="match status" value="1"/>
</dbReference>
<evidence type="ECO:0000256" key="13">
    <source>
        <dbReference type="RuleBase" id="RU003530"/>
    </source>
</evidence>
<evidence type="ECO:0000256" key="6">
    <source>
        <dbReference type="ARBA" id="ARBA00015080"/>
    </source>
</evidence>